<evidence type="ECO:0000259" key="9">
    <source>
        <dbReference type="Pfam" id="PF12821"/>
    </source>
</evidence>
<feature type="transmembrane region" description="Helical" evidence="8">
    <location>
        <begin position="85"/>
        <end position="105"/>
    </location>
</feature>
<evidence type="ECO:0000256" key="6">
    <source>
        <dbReference type="ARBA" id="ARBA00023136"/>
    </source>
</evidence>
<gene>
    <name evidence="10" type="ORF">NE695_09855</name>
</gene>
<comment type="subcellular location">
    <subcellularLocation>
        <location evidence="1">Cell membrane</location>
        <topology evidence="1">Multi-pass membrane protein</topology>
    </subcellularLocation>
</comment>
<protein>
    <submittedName>
        <fullName evidence="10">Threonine/serine exporter family protein</fullName>
    </submittedName>
</protein>
<feature type="domain" description="Threonine/Serine exporter ThrE" evidence="9">
    <location>
        <begin position="16"/>
        <end position="139"/>
    </location>
</feature>
<sequence length="160" mass="17410">MISWSVLLNWLFQTGVAFIATIAFAIIFHTPRKEYVFAGITGGAGWLVYLASMGFGADTVIASFFASVALAWLSRIFSFARREPVTIFLICGIFPIVPGAGIYYTGYHFFMSDNSLALSKGLETIKIAIAIALGIGIVLSLPRFFFTLRRTTACKKGASS</sequence>
<dbReference type="RefSeq" id="WP_242871133.1">
    <property type="nucleotide sequence ID" value="NZ_CABKVV010000014.1"/>
</dbReference>
<feature type="transmembrane region" description="Helical" evidence="8">
    <location>
        <begin position="61"/>
        <end position="78"/>
    </location>
</feature>
<dbReference type="Proteomes" id="UP001524473">
    <property type="component" value="Unassembled WGS sequence"/>
</dbReference>
<evidence type="ECO:0000256" key="2">
    <source>
        <dbReference type="ARBA" id="ARBA00022475"/>
    </source>
</evidence>
<dbReference type="PANTHER" id="PTHR34390">
    <property type="entry name" value="UPF0442 PROTEIN YJJB-RELATED"/>
    <property type="match status" value="1"/>
</dbReference>
<comment type="similarity">
    <text evidence="7">Belongs to the ThrE exporter (TC 2.A.79) family.</text>
</comment>
<keyword evidence="4 8" id="KW-0812">Transmembrane</keyword>
<evidence type="ECO:0000256" key="1">
    <source>
        <dbReference type="ARBA" id="ARBA00004651"/>
    </source>
</evidence>
<evidence type="ECO:0000313" key="11">
    <source>
        <dbReference type="Proteomes" id="UP001524473"/>
    </source>
</evidence>
<keyword evidence="11" id="KW-1185">Reference proteome</keyword>
<accession>A0ABT1RZV7</accession>
<dbReference type="PANTHER" id="PTHR34390:SF1">
    <property type="entry name" value="SUCCINATE TRANSPORTER SUBUNIT YJJB-RELATED"/>
    <property type="match status" value="1"/>
</dbReference>
<reference evidence="10 11" key="1">
    <citation type="submission" date="2022-06" db="EMBL/GenBank/DDBJ databases">
        <title>Isolation of gut microbiota from human fecal samples.</title>
        <authorList>
            <person name="Pamer E.G."/>
            <person name="Barat B."/>
            <person name="Waligurski E."/>
            <person name="Medina S."/>
            <person name="Paddock L."/>
            <person name="Mostad J."/>
        </authorList>
    </citation>
    <scope>NUCLEOTIDE SEQUENCE [LARGE SCALE GENOMIC DNA]</scope>
    <source>
        <strain evidence="10 11">DFI.9.73</strain>
    </source>
</reference>
<organism evidence="10 11">
    <name type="scientific">Neglectibacter timonensis</name>
    <dbReference type="NCBI Taxonomy" id="1776382"/>
    <lineage>
        <taxon>Bacteria</taxon>
        <taxon>Bacillati</taxon>
        <taxon>Bacillota</taxon>
        <taxon>Clostridia</taxon>
        <taxon>Eubacteriales</taxon>
        <taxon>Oscillospiraceae</taxon>
        <taxon>Neglectibacter</taxon>
    </lineage>
</organism>
<dbReference type="InterPro" id="IPR024528">
    <property type="entry name" value="ThrE_2"/>
</dbReference>
<dbReference type="Pfam" id="PF12821">
    <property type="entry name" value="ThrE_2"/>
    <property type="match status" value="1"/>
</dbReference>
<dbReference type="InterPro" id="IPR050539">
    <property type="entry name" value="ThrE_Dicarb/AminoAcid_Exp"/>
</dbReference>
<keyword evidence="2" id="KW-1003">Cell membrane</keyword>
<name>A0ABT1RZV7_9FIRM</name>
<keyword evidence="3" id="KW-0997">Cell inner membrane</keyword>
<dbReference type="EMBL" id="JANFZH010000020">
    <property type="protein sequence ID" value="MCQ4840216.1"/>
    <property type="molecule type" value="Genomic_DNA"/>
</dbReference>
<dbReference type="GeneID" id="90533320"/>
<feature type="transmembrane region" description="Helical" evidence="8">
    <location>
        <begin position="35"/>
        <end position="55"/>
    </location>
</feature>
<keyword evidence="6 8" id="KW-0472">Membrane</keyword>
<evidence type="ECO:0000313" key="10">
    <source>
        <dbReference type="EMBL" id="MCQ4840216.1"/>
    </source>
</evidence>
<feature type="transmembrane region" description="Helical" evidence="8">
    <location>
        <begin position="6"/>
        <end position="28"/>
    </location>
</feature>
<evidence type="ECO:0000256" key="5">
    <source>
        <dbReference type="ARBA" id="ARBA00022989"/>
    </source>
</evidence>
<feature type="transmembrane region" description="Helical" evidence="8">
    <location>
        <begin position="125"/>
        <end position="146"/>
    </location>
</feature>
<evidence type="ECO:0000256" key="4">
    <source>
        <dbReference type="ARBA" id="ARBA00022692"/>
    </source>
</evidence>
<proteinExistence type="inferred from homology"/>
<evidence type="ECO:0000256" key="7">
    <source>
        <dbReference type="ARBA" id="ARBA00034125"/>
    </source>
</evidence>
<keyword evidence="5 8" id="KW-1133">Transmembrane helix</keyword>
<evidence type="ECO:0000256" key="3">
    <source>
        <dbReference type="ARBA" id="ARBA00022519"/>
    </source>
</evidence>
<evidence type="ECO:0000256" key="8">
    <source>
        <dbReference type="SAM" id="Phobius"/>
    </source>
</evidence>
<comment type="caution">
    <text evidence="10">The sequence shown here is derived from an EMBL/GenBank/DDBJ whole genome shotgun (WGS) entry which is preliminary data.</text>
</comment>